<keyword evidence="3" id="KW-1185">Reference proteome</keyword>
<reference evidence="2 3" key="1">
    <citation type="submission" date="2018-06" db="EMBL/GenBank/DDBJ databases">
        <title>Comparative genomics reveals the genomic features of Rhizophagus irregularis, R. cerebriforme, R. diaphanum and Gigaspora rosea, and their symbiotic lifestyle signature.</title>
        <authorList>
            <person name="Morin E."/>
            <person name="San Clemente H."/>
            <person name="Chen E.C.H."/>
            <person name="De La Providencia I."/>
            <person name="Hainaut M."/>
            <person name="Kuo A."/>
            <person name="Kohler A."/>
            <person name="Murat C."/>
            <person name="Tang N."/>
            <person name="Roy S."/>
            <person name="Loubradou J."/>
            <person name="Henrissat B."/>
            <person name="Grigoriev I.V."/>
            <person name="Corradi N."/>
            <person name="Roux C."/>
            <person name="Martin F.M."/>
        </authorList>
    </citation>
    <scope>NUCLEOTIDE SEQUENCE [LARGE SCALE GENOMIC DNA]</scope>
    <source>
        <strain evidence="2 3">DAOM 227022</strain>
    </source>
</reference>
<keyword evidence="1" id="KW-0812">Transmembrane</keyword>
<dbReference type="OrthoDB" id="2442738at2759"/>
<keyword evidence="1" id="KW-0472">Membrane</keyword>
<gene>
    <name evidence="2" type="ORF">C1645_741909</name>
</gene>
<proteinExistence type="predicted"/>
<accession>A0A397SG52</accession>
<feature type="transmembrane region" description="Helical" evidence="1">
    <location>
        <begin position="20"/>
        <end position="43"/>
    </location>
</feature>
<organism evidence="2 3">
    <name type="scientific">Glomus cerebriforme</name>
    <dbReference type="NCBI Taxonomy" id="658196"/>
    <lineage>
        <taxon>Eukaryota</taxon>
        <taxon>Fungi</taxon>
        <taxon>Fungi incertae sedis</taxon>
        <taxon>Mucoromycota</taxon>
        <taxon>Glomeromycotina</taxon>
        <taxon>Glomeromycetes</taxon>
        <taxon>Glomerales</taxon>
        <taxon>Glomeraceae</taxon>
        <taxon>Glomus</taxon>
    </lineage>
</organism>
<name>A0A397SG52_9GLOM</name>
<evidence type="ECO:0000313" key="3">
    <source>
        <dbReference type="Proteomes" id="UP000265703"/>
    </source>
</evidence>
<sequence length="190" mass="21904">MGYFYYMVPLGPIPSRALLYITTGSLLEKLLCLAPIILYLFSFSTERQKQGKRSDVMFMEGSEEKLYEVESSRIVFTRIKKENDNVKLWREMNDGMALIHKGCKPDKNEFGVLGLHIVGKIMHLNILNTDDIHRLFHLRSVEIPIQPADGDDVLQLVEALLLLRNIIIVNIYLLLNAPEARSERLKRSIF</sequence>
<protein>
    <submittedName>
        <fullName evidence="2">Uncharacterized protein</fullName>
    </submittedName>
</protein>
<evidence type="ECO:0000256" key="1">
    <source>
        <dbReference type="SAM" id="Phobius"/>
    </source>
</evidence>
<evidence type="ECO:0000313" key="2">
    <source>
        <dbReference type="EMBL" id="RIA84998.1"/>
    </source>
</evidence>
<dbReference type="EMBL" id="QKYT01000455">
    <property type="protein sequence ID" value="RIA84998.1"/>
    <property type="molecule type" value="Genomic_DNA"/>
</dbReference>
<dbReference type="Proteomes" id="UP000265703">
    <property type="component" value="Unassembled WGS sequence"/>
</dbReference>
<dbReference type="AlphaFoldDB" id="A0A397SG52"/>
<comment type="caution">
    <text evidence="2">The sequence shown here is derived from an EMBL/GenBank/DDBJ whole genome shotgun (WGS) entry which is preliminary data.</text>
</comment>
<keyword evidence="1" id="KW-1133">Transmembrane helix</keyword>